<dbReference type="GO" id="GO:0016592">
    <property type="term" value="C:mediator complex"/>
    <property type="evidence" value="ECO:0007669"/>
    <property type="project" value="InterPro"/>
</dbReference>
<evidence type="ECO:0000256" key="7">
    <source>
        <dbReference type="RuleBase" id="RU364145"/>
    </source>
</evidence>
<evidence type="ECO:0000256" key="6">
    <source>
        <dbReference type="ARBA" id="ARBA00023242"/>
    </source>
</evidence>
<dbReference type="EMBL" id="KZ303842">
    <property type="protein sequence ID" value="PHZ17709.1"/>
    <property type="molecule type" value="Genomic_DNA"/>
</dbReference>
<proteinExistence type="inferred from homology"/>
<keyword evidence="4 7" id="KW-0010">Activator</keyword>
<keyword evidence="6 7" id="KW-0539">Nucleus</keyword>
<evidence type="ECO:0000256" key="4">
    <source>
        <dbReference type="ARBA" id="ARBA00023159"/>
    </source>
</evidence>
<comment type="similarity">
    <text evidence="2 7">Belongs to the Mediator complex subunit 9 family.</text>
</comment>
<keyword evidence="3 7" id="KW-0805">Transcription regulation</keyword>
<organism evidence="8 9">
    <name type="scientific">Rhizopus microsporus ATCC 52813</name>
    <dbReference type="NCBI Taxonomy" id="1340429"/>
    <lineage>
        <taxon>Eukaryota</taxon>
        <taxon>Fungi</taxon>
        <taxon>Fungi incertae sedis</taxon>
        <taxon>Mucoromycota</taxon>
        <taxon>Mucoromycotina</taxon>
        <taxon>Mucoromycetes</taxon>
        <taxon>Mucorales</taxon>
        <taxon>Mucorineae</taxon>
        <taxon>Rhizopodaceae</taxon>
        <taxon>Rhizopus</taxon>
    </lineage>
</organism>
<reference evidence="8 9" key="1">
    <citation type="journal article" date="2016" name="Proc. Natl. Acad. Sci. U.S.A.">
        <title>Lipid metabolic changes in an early divergent fungus govern the establishment of a mutualistic symbiosis with endobacteria.</title>
        <authorList>
            <person name="Lastovetsky O.A."/>
            <person name="Gaspar M.L."/>
            <person name="Mondo S.J."/>
            <person name="LaButti K.M."/>
            <person name="Sandor L."/>
            <person name="Grigoriev I.V."/>
            <person name="Henry S.A."/>
            <person name="Pawlowska T.E."/>
        </authorList>
    </citation>
    <scope>NUCLEOTIDE SEQUENCE [LARGE SCALE GENOMIC DNA]</scope>
    <source>
        <strain evidence="8 9">ATCC 52813</strain>
    </source>
</reference>
<keyword evidence="5 7" id="KW-0804">Transcription</keyword>
<comment type="subunit">
    <text evidence="7">Component of the Mediator complex.</text>
</comment>
<evidence type="ECO:0000313" key="9">
    <source>
        <dbReference type="Proteomes" id="UP000242254"/>
    </source>
</evidence>
<comment type="subcellular location">
    <subcellularLocation>
        <location evidence="1 7">Nucleus</location>
    </subcellularLocation>
</comment>
<dbReference type="GO" id="GO:0006357">
    <property type="term" value="P:regulation of transcription by RNA polymerase II"/>
    <property type="evidence" value="ECO:0007669"/>
    <property type="project" value="InterPro"/>
</dbReference>
<evidence type="ECO:0000313" key="8">
    <source>
        <dbReference type="EMBL" id="PHZ17709.1"/>
    </source>
</evidence>
<dbReference type="InterPro" id="IPR011425">
    <property type="entry name" value="Med9"/>
</dbReference>
<dbReference type="Pfam" id="PF07544">
    <property type="entry name" value="Med9"/>
    <property type="match status" value="1"/>
</dbReference>
<evidence type="ECO:0000256" key="2">
    <source>
        <dbReference type="ARBA" id="ARBA00008089"/>
    </source>
</evidence>
<sequence length="112" mass="13346">MFDIYEEIDFFIYFFTLMADSTTFNKSDFSFLQDFHNIIDLILTGSNQDAIGKAVANLEEKFIHARQVLEELPGLQYVQEEQERIYQQELQLLEHKKKQLETYLNSPPFKKE</sequence>
<gene>
    <name evidence="7" type="primary">MED9</name>
    <name evidence="8" type="ORF">RHIMIDRAFT_233134</name>
</gene>
<evidence type="ECO:0000256" key="3">
    <source>
        <dbReference type="ARBA" id="ARBA00023015"/>
    </source>
</evidence>
<evidence type="ECO:0000256" key="5">
    <source>
        <dbReference type="ARBA" id="ARBA00023163"/>
    </source>
</evidence>
<evidence type="ECO:0000256" key="1">
    <source>
        <dbReference type="ARBA" id="ARBA00004123"/>
    </source>
</evidence>
<accession>A0A2G4T9M4</accession>
<comment type="function">
    <text evidence="7">Component of the Mediator complex, a coactivator involved in the regulated transcription of nearly all RNA polymerase II-dependent genes. Mediator functions as a bridge to convey information from gene-specific regulatory proteins to the basal RNA polymerase II transcription machinery. Mediator is recruited to promoters by direct interactions with regulatory proteins and serves as a scaffold for the assembly of a functional preinitiation complex with RNA polymerase II and the general transcription factors.</text>
</comment>
<name>A0A2G4T9M4_RHIZD</name>
<dbReference type="Proteomes" id="UP000242254">
    <property type="component" value="Unassembled WGS sequence"/>
</dbReference>
<dbReference type="GO" id="GO:0003712">
    <property type="term" value="F:transcription coregulator activity"/>
    <property type="evidence" value="ECO:0007669"/>
    <property type="project" value="InterPro"/>
</dbReference>
<protein>
    <recommendedName>
        <fullName evidence="7">Mediator of RNA polymerase II transcription subunit 9</fullName>
    </recommendedName>
    <alternativeName>
        <fullName evidence="7">Mediator complex subunit 9</fullName>
    </alternativeName>
</protein>
<keyword evidence="9" id="KW-1185">Reference proteome</keyword>
<dbReference type="AlphaFoldDB" id="A0A2G4T9M4"/>